<dbReference type="Proteomes" id="UP000467148">
    <property type="component" value="Chromosome"/>
</dbReference>
<evidence type="ECO:0000313" key="4">
    <source>
        <dbReference type="Proteomes" id="UP000467148"/>
    </source>
</evidence>
<protein>
    <recommendedName>
        <fullName evidence="5">Dopamine receptor D4</fullName>
    </recommendedName>
</protein>
<evidence type="ECO:0008006" key="5">
    <source>
        <dbReference type="Google" id="ProtNLM"/>
    </source>
</evidence>
<name>A0A7I7T9A2_9MYCO</name>
<dbReference type="KEGG" id="mhev:MHEL_41000"/>
<proteinExistence type="predicted"/>
<organism evidence="3 4">
    <name type="scientific">Mycolicibacterium helvum</name>
    <dbReference type="NCBI Taxonomy" id="1534349"/>
    <lineage>
        <taxon>Bacteria</taxon>
        <taxon>Bacillati</taxon>
        <taxon>Actinomycetota</taxon>
        <taxon>Actinomycetes</taxon>
        <taxon>Mycobacteriales</taxon>
        <taxon>Mycobacteriaceae</taxon>
        <taxon>Mycolicibacterium</taxon>
    </lineage>
</organism>
<dbReference type="EMBL" id="AP022596">
    <property type="protein sequence ID" value="BBY65857.1"/>
    <property type="molecule type" value="Genomic_DNA"/>
</dbReference>
<accession>A0A7I7T9A2</accession>
<gene>
    <name evidence="3" type="ORF">MHEL_41000</name>
</gene>
<feature type="chain" id="PRO_5029643272" description="Dopamine receptor D4" evidence="2">
    <location>
        <begin position="40"/>
        <end position="161"/>
    </location>
</feature>
<reference evidence="3 4" key="1">
    <citation type="journal article" date="2019" name="Emerg. Microbes Infect.">
        <title>Comprehensive subspecies identification of 175 nontuberculous mycobacteria species based on 7547 genomic profiles.</title>
        <authorList>
            <person name="Matsumoto Y."/>
            <person name="Kinjo T."/>
            <person name="Motooka D."/>
            <person name="Nabeya D."/>
            <person name="Jung N."/>
            <person name="Uechi K."/>
            <person name="Horii T."/>
            <person name="Iida T."/>
            <person name="Fujita J."/>
            <person name="Nakamura S."/>
        </authorList>
    </citation>
    <scope>NUCLEOTIDE SEQUENCE [LARGE SCALE GENOMIC DNA]</scope>
    <source>
        <strain evidence="3 4">JCM 30396</strain>
    </source>
</reference>
<dbReference type="AlphaFoldDB" id="A0A7I7T9A2"/>
<keyword evidence="4" id="KW-1185">Reference proteome</keyword>
<keyword evidence="2" id="KW-0732">Signal</keyword>
<feature type="region of interest" description="Disordered" evidence="1">
    <location>
        <begin position="45"/>
        <end position="96"/>
    </location>
</feature>
<feature type="region of interest" description="Disordered" evidence="1">
    <location>
        <begin position="125"/>
        <end position="161"/>
    </location>
</feature>
<sequence>MKIMMSAPVHTGTWARRVALGLGALGISTAILAAPAAWADPADPADPAVPIPADTNNQVSAAGSAVAPTPVQHLSSPDNPPPGTTAVSTDPSPQGRLSYLRDLLHAMRTQEVSGSDALLLLTQRPLDANAAPPPGMPAGPSGPVGSSAVPPAADASVPAPG</sequence>
<feature type="signal peptide" evidence="2">
    <location>
        <begin position="1"/>
        <end position="39"/>
    </location>
</feature>
<evidence type="ECO:0000256" key="1">
    <source>
        <dbReference type="SAM" id="MobiDB-lite"/>
    </source>
</evidence>
<feature type="compositionally biased region" description="Low complexity" evidence="1">
    <location>
        <begin position="138"/>
        <end position="161"/>
    </location>
</feature>
<evidence type="ECO:0000313" key="3">
    <source>
        <dbReference type="EMBL" id="BBY65857.1"/>
    </source>
</evidence>
<evidence type="ECO:0000256" key="2">
    <source>
        <dbReference type="SAM" id="SignalP"/>
    </source>
</evidence>
<feature type="compositionally biased region" description="Low complexity" evidence="1">
    <location>
        <begin position="45"/>
        <end position="54"/>
    </location>
</feature>